<evidence type="ECO:0000256" key="6">
    <source>
        <dbReference type="ARBA" id="ARBA00022692"/>
    </source>
</evidence>
<keyword evidence="10" id="KW-1185">Reference proteome</keyword>
<evidence type="ECO:0000313" key="10">
    <source>
        <dbReference type="Proteomes" id="UP000298488"/>
    </source>
</evidence>
<dbReference type="AlphaFoldDB" id="A0A4V3IAC9"/>
<accession>A0A4V3IAC9</accession>
<evidence type="ECO:0000256" key="3">
    <source>
        <dbReference type="ARBA" id="ARBA00022475"/>
    </source>
</evidence>
<name>A0A4V3IAC9_9MICO</name>
<dbReference type="GO" id="GO:0005886">
    <property type="term" value="C:plasma membrane"/>
    <property type="evidence" value="ECO:0007669"/>
    <property type="project" value="UniProtKB-SubCell"/>
</dbReference>
<keyword evidence="2" id="KW-0813">Transport</keyword>
<dbReference type="InterPro" id="IPR004704">
    <property type="entry name" value="PTS_IID_man"/>
</dbReference>
<dbReference type="Proteomes" id="UP000298488">
    <property type="component" value="Unassembled WGS sequence"/>
</dbReference>
<organism evidence="9 10">
    <name type="scientific">Terrimesophilobacter mesophilus</name>
    <dbReference type="NCBI Taxonomy" id="433647"/>
    <lineage>
        <taxon>Bacteria</taxon>
        <taxon>Bacillati</taxon>
        <taxon>Actinomycetota</taxon>
        <taxon>Actinomycetes</taxon>
        <taxon>Micrococcales</taxon>
        <taxon>Microbacteriaceae</taxon>
        <taxon>Terrimesophilobacter</taxon>
    </lineage>
</organism>
<evidence type="ECO:0000256" key="7">
    <source>
        <dbReference type="ARBA" id="ARBA00022989"/>
    </source>
</evidence>
<dbReference type="InterPro" id="IPR050303">
    <property type="entry name" value="GatZ_KbaZ_carbometab"/>
</dbReference>
<evidence type="ECO:0000256" key="5">
    <source>
        <dbReference type="ARBA" id="ARBA00022683"/>
    </source>
</evidence>
<keyword evidence="7" id="KW-1133">Transmembrane helix</keyword>
<sequence length="330" mass="35329">MSSTETATSGATAAGGEKRITRKDLLMSWLIWTFFSHSNYNYERLQASAFAHAMTPIIKRLYGGDKEQTREALQRHLVFFNTSPDFGAVIHGITIAMEEQKANGEEISDNAITSTKTGLMGPMAGIGDTIGQGIVVPLLIALGISITGLGAQAQQSGDLTGITGNPLGPILYFILVAVFSIGVTYVMYTQGYKQGRSFVTSVLKSGLMDKVILGASVLGNIVLGGLTAQFVKVYVGWTVKAGETSVRIQQDVLDKILPGLLPLALVVLTWWLLKRGWHPIKLLVIYVIVCVLGAIPFMGPQPQFITDACGSSILQPYGPCADPVPPAEGE</sequence>
<dbReference type="GO" id="GO:0009401">
    <property type="term" value="P:phosphoenolpyruvate-dependent sugar phosphotransferase system"/>
    <property type="evidence" value="ECO:0007669"/>
    <property type="project" value="UniProtKB-KW"/>
</dbReference>
<gene>
    <name evidence="9" type="ORF">E3N84_08485</name>
</gene>
<protein>
    <submittedName>
        <fullName evidence="9">PTS system mannose/fructose/sorbose family transporter subunit IID</fullName>
    </submittedName>
</protein>
<evidence type="ECO:0000256" key="8">
    <source>
        <dbReference type="ARBA" id="ARBA00023136"/>
    </source>
</evidence>
<dbReference type="RefSeq" id="WP_104095946.1">
    <property type="nucleotide sequence ID" value="NZ_JACHBP010000001.1"/>
</dbReference>
<evidence type="ECO:0000256" key="2">
    <source>
        <dbReference type="ARBA" id="ARBA00022448"/>
    </source>
</evidence>
<evidence type="ECO:0000256" key="1">
    <source>
        <dbReference type="ARBA" id="ARBA00004651"/>
    </source>
</evidence>
<keyword evidence="8" id="KW-0472">Membrane</keyword>
<evidence type="ECO:0000313" key="9">
    <source>
        <dbReference type="EMBL" id="TFB80078.1"/>
    </source>
</evidence>
<dbReference type="PANTHER" id="PTHR32502:SF5">
    <property type="entry name" value="N-ACETYLGALACTOSAMINE PERMEASE IID COMPONENT-RELATED"/>
    <property type="match status" value="1"/>
</dbReference>
<keyword evidence="5" id="KW-0598">Phosphotransferase system</keyword>
<dbReference type="Pfam" id="PF03613">
    <property type="entry name" value="EIID-AGA"/>
    <property type="match status" value="1"/>
</dbReference>
<keyword evidence="4" id="KW-0762">Sugar transport</keyword>
<dbReference type="EMBL" id="SOFI01000003">
    <property type="protein sequence ID" value="TFB80078.1"/>
    <property type="molecule type" value="Genomic_DNA"/>
</dbReference>
<reference evidence="9 10" key="1">
    <citation type="submission" date="2019-03" db="EMBL/GenBank/DDBJ databases">
        <title>Genomics of glacier-inhabiting Cryobacterium strains.</title>
        <authorList>
            <person name="Liu Q."/>
            <person name="Xin Y.-H."/>
        </authorList>
    </citation>
    <scope>NUCLEOTIDE SEQUENCE [LARGE SCALE GENOMIC DNA]</scope>
    <source>
        <strain evidence="9 10">CGMCC 1.10440</strain>
    </source>
</reference>
<keyword evidence="6" id="KW-0812">Transmembrane</keyword>
<evidence type="ECO:0000256" key="4">
    <source>
        <dbReference type="ARBA" id="ARBA00022597"/>
    </source>
</evidence>
<proteinExistence type="predicted"/>
<dbReference type="OrthoDB" id="9811533at2"/>
<comment type="subcellular location">
    <subcellularLocation>
        <location evidence="1">Cell membrane</location>
        <topology evidence="1">Multi-pass membrane protein</topology>
    </subcellularLocation>
</comment>
<dbReference type="PANTHER" id="PTHR32502">
    <property type="entry name" value="N-ACETYLGALACTOSAMINE PERMEASE II COMPONENT-RELATED"/>
    <property type="match status" value="1"/>
</dbReference>
<comment type="caution">
    <text evidence="9">The sequence shown here is derived from an EMBL/GenBank/DDBJ whole genome shotgun (WGS) entry which is preliminary data.</text>
</comment>
<keyword evidence="3" id="KW-1003">Cell membrane</keyword>
<dbReference type="PROSITE" id="PS51108">
    <property type="entry name" value="PTS_EIID"/>
    <property type="match status" value="1"/>
</dbReference>